<dbReference type="RefSeq" id="WP_051690308.1">
    <property type="nucleotide sequence ID" value="NZ_JANIEK010000051.1"/>
</dbReference>
<dbReference type="InterPro" id="IPR054612">
    <property type="entry name" value="Phage_capsid-like_C"/>
</dbReference>
<organism evidence="7 8">
    <name type="scientific">Exiguobacterium alkaliphilum</name>
    <dbReference type="NCBI Taxonomy" id="1428684"/>
    <lineage>
        <taxon>Bacteria</taxon>
        <taxon>Bacillati</taxon>
        <taxon>Bacillota</taxon>
        <taxon>Bacilli</taxon>
        <taxon>Bacillales</taxon>
        <taxon>Bacillales Family XII. Incertae Sedis</taxon>
        <taxon>Exiguobacterium</taxon>
    </lineage>
</organism>
<dbReference type="SUPFAM" id="SSF56563">
    <property type="entry name" value="Major capsid protein gp5"/>
    <property type="match status" value="1"/>
</dbReference>
<dbReference type="InterPro" id="IPR054613">
    <property type="entry name" value="Peptidase_S78_dom"/>
</dbReference>
<dbReference type="InterPro" id="IPR024455">
    <property type="entry name" value="Phage_capsid"/>
</dbReference>
<evidence type="ECO:0000256" key="4">
    <source>
        <dbReference type="ARBA" id="ARBA00022801"/>
    </source>
</evidence>
<feature type="domain" description="Phage capsid-like C-terminal" evidence="6">
    <location>
        <begin position="220"/>
        <end position="487"/>
    </location>
</feature>
<dbReference type="Pfam" id="PF04586">
    <property type="entry name" value="Peptidase_S78"/>
    <property type="match status" value="1"/>
</dbReference>
<evidence type="ECO:0000313" key="8">
    <source>
        <dbReference type="Proteomes" id="UP001206821"/>
    </source>
</evidence>
<comment type="subcellular location">
    <subcellularLocation>
        <location evidence="1">Virion</location>
    </subcellularLocation>
</comment>
<name>A0ABT2L0L8_9BACL</name>
<keyword evidence="4" id="KW-0378">Hydrolase</keyword>
<evidence type="ECO:0000256" key="1">
    <source>
        <dbReference type="ARBA" id="ARBA00004328"/>
    </source>
</evidence>
<protein>
    <submittedName>
        <fullName evidence="7">Phage major capsid protein</fullName>
    </submittedName>
</protein>
<keyword evidence="8" id="KW-1185">Reference proteome</keyword>
<sequence length="489" mass="55185">MENTVELRFKNLQLRSGDSNQLVVRGYVNKTNQLSEVMGTAKKFVEKIERGAFTKALQEREQDVDFLAEHDQTRILASTSNDSLELKEDEVGLFMEARIAPTSWGHDYYELITAGLFKNMSFGFRVLKDEWKYLGKELHERTIKELELFEVSVVKNPAFSQSNISARHFTLIEEVEVPSIKQTETTKGEIREMRKIETRKNELEEILKGESRSLQKTSDGNVLVPESVHQDIVLLMEEKSPIFALAKKYESVSGNLKIAREDDSIEAGFVGEGDDIIESTFGFEYAELKQKRVGAAVTLTNQLINDSGTNIEDYVKNLLARRVVKVVERSMLVGQTSEELNGIAHDENVKSISMDGVVSVDTFFDLYTSIHPEYLDDAAFIMNKEFFDQVAKLKDANGHFYMQSGVVNGKLIRTLFGAPVHVTDSLPAETPVIFGNYQEGVSMMIKQQSGLQEIVDSKQALRGSKLFVFDMYIDSIVTNPQALVKLKQA</sequence>
<feature type="domain" description="Prohead serine protease" evidence="5">
    <location>
        <begin position="11"/>
        <end position="168"/>
    </location>
</feature>
<dbReference type="Proteomes" id="UP001206821">
    <property type="component" value="Unassembled WGS sequence"/>
</dbReference>
<dbReference type="InterPro" id="IPR006433">
    <property type="entry name" value="Prohead_protease"/>
</dbReference>
<dbReference type="Gene3D" id="3.30.2400.10">
    <property type="entry name" value="Major capsid protein gp5"/>
    <property type="match status" value="1"/>
</dbReference>
<proteinExistence type="predicted"/>
<evidence type="ECO:0000256" key="2">
    <source>
        <dbReference type="ARBA" id="ARBA00022612"/>
    </source>
</evidence>
<evidence type="ECO:0000259" key="6">
    <source>
        <dbReference type="Pfam" id="PF05065"/>
    </source>
</evidence>
<gene>
    <name evidence="7" type="ORF">NQG31_11385</name>
</gene>
<keyword evidence="3" id="KW-0645">Protease</keyword>
<dbReference type="NCBIfam" id="TIGR01543">
    <property type="entry name" value="proheadase_HK97"/>
    <property type="match status" value="1"/>
</dbReference>
<evidence type="ECO:0000313" key="7">
    <source>
        <dbReference type="EMBL" id="MCT4796151.1"/>
    </source>
</evidence>
<comment type="caution">
    <text evidence="7">The sequence shown here is derived from an EMBL/GenBank/DDBJ whole genome shotgun (WGS) entry which is preliminary data.</text>
</comment>
<dbReference type="Pfam" id="PF05065">
    <property type="entry name" value="Phage_capsid"/>
    <property type="match status" value="1"/>
</dbReference>
<reference evidence="7 8" key="1">
    <citation type="submission" date="2022-07" db="EMBL/GenBank/DDBJ databases">
        <title>Genomic and pangenome structural analysis of the polyextremophile Exiguobacterium.</title>
        <authorList>
            <person name="Shen L."/>
        </authorList>
    </citation>
    <scope>NUCLEOTIDE SEQUENCE [LARGE SCALE GENOMIC DNA]</scope>
    <source>
        <strain evidence="7 8">12_1</strain>
    </source>
</reference>
<dbReference type="EMBL" id="JANIEK010000051">
    <property type="protein sequence ID" value="MCT4796151.1"/>
    <property type="molecule type" value="Genomic_DNA"/>
</dbReference>
<evidence type="ECO:0000259" key="5">
    <source>
        <dbReference type="Pfam" id="PF04586"/>
    </source>
</evidence>
<evidence type="ECO:0000256" key="3">
    <source>
        <dbReference type="ARBA" id="ARBA00022670"/>
    </source>
</evidence>
<dbReference type="NCBIfam" id="TIGR01554">
    <property type="entry name" value="major_cap_HK97"/>
    <property type="match status" value="1"/>
</dbReference>
<keyword evidence="2" id="KW-1188">Viral release from host cell</keyword>
<accession>A0ABT2L0L8</accession>